<dbReference type="SUPFAM" id="SSF46955">
    <property type="entry name" value="Putative DNA-binding domain"/>
    <property type="match status" value="1"/>
</dbReference>
<evidence type="ECO:0000259" key="5">
    <source>
        <dbReference type="PROSITE" id="PS50937"/>
    </source>
</evidence>
<keyword evidence="3" id="KW-0238">DNA-binding</keyword>
<dbReference type="SUPFAM" id="SSF55136">
    <property type="entry name" value="Probable bacterial effector-binding domain"/>
    <property type="match status" value="1"/>
</dbReference>
<name>A0A7X5HX68_9FIRM</name>
<dbReference type="PROSITE" id="PS50937">
    <property type="entry name" value="HTH_MERR_2"/>
    <property type="match status" value="1"/>
</dbReference>
<dbReference type="Gene3D" id="3.20.80.10">
    <property type="entry name" value="Regulatory factor, effector binding domain"/>
    <property type="match status" value="1"/>
</dbReference>
<dbReference type="InterPro" id="IPR009061">
    <property type="entry name" value="DNA-bd_dom_put_sf"/>
</dbReference>
<dbReference type="PROSITE" id="PS00552">
    <property type="entry name" value="HTH_MERR_1"/>
    <property type="match status" value="1"/>
</dbReference>
<dbReference type="AlphaFoldDB" id="A0A7X5HX68"/>
<evidence type="ECO:0000256" key="4">
    <source>
        <dbReference type="ARBA" id="ARBA00023163"/>
    </source>
</evidence>
<proteinExistence type="predicted"/>
<dbReference type="InterPro" id="IPR011256">
    <property type="entry name" value="Reg_factor_effector_dom_sf"/>
</dbReference>
<dbReference type="RefSeq" id="WP_162371046.1">
    <property type="nucleotide sequence ID" value="NZ_JAAEEH010000034.1"/>
</dbReference>
<comment type="caution">
    <text evidence="6">The sequence shown here is derived from an EMBL/GenBank/DDBJ whole genome shotgun (WGS) entry which is preliminary data.</text>
</comment>
<dbReference type="PANTHER" id="PTHR30204:SF69">
    <property type="entry name" value="MERR-FAMILY TRANSCRIPTIONAL REGULATOR"/>
    <property type="match status" value="1"/>
</dbReference>
<evidence type="ECO:0000313" key="7">
    <source>
        <dbReference type="Proteomes" id="UP000461585"/>
    </source>
</evidence>
<evidence type="ECO:0000256" key="2">
    <source>
        <dbReference type="ARBA" id="ARBA00023015"/>
    </source>
</evidence>
<dbReference type="Gene3D" id="1.10.1660.10">
    <property type="match status" value="1"/>
</dbReference>
<evidence type="ECO:0000256" key="3">
    <source>
        <dbReference type="ARBA" id="ARBA00023125"/>
    </source>
</evidence>
<dbReference type="InterPro" id="IPR029442">
    <property type="entry name" value="GyrI-like"/>
</dbReference>
<keyword evidence="2" id="KW-0805">Transcription regulation</keyword>
<dbReference type="InterPro" id="IPR000551">
    <property type="entry name" value="MerR-type_HTH_dom"/>
</dbReference>
<evidence type="ECO:0000256" key="1">
    <source>
        <dbReference type="ARBA" id="ARBA00022491"/>
    </source>
</evidence>
<protein>
    <submittedName>
        <fullName evidence="6">MerR family transcriptional regulator</fullName>
    </submittedName>
</protein>
<evidence type="ECO:0000313" key="6">
    <source>
        <dbReference type="EMBL" id="NDL68323.1"/>
    </source>
</evidence>
<reference evidence="6 7" key="1">
    <citation type="submission" date="2020-01" db="EMBL/GenBank/DDBJ databases">
        <title>Anaeroalcalibacter tamaniensis gen. nov., sp. nov., moderately halophilic strictly anaerobic fermenter bacterium from mud volcano of Taman peninsula.</title>
        <authorList>
            <person name="Frolova A."/>
            <person name="Merkel A.Y."/>
            <person name="Slobodkin A.I."/>
        </authorList>
    </citation>
    <scope>NUCLEOTIDE SEQUENCE [LARGE SCALE GENOMIC DNA]</scope>
    <source>
        <strain evidence="6 7">F-3ap</strain>
    </source>
</reference>
<keyword evidence="4" id="KW-0804">Transcription</keyword>
<dbReference type="Pfam" id="PF06445">
    <property type="entry name" value="GyrI-like"/>
    <property type="match status" value="1"/>
</dbReference>
<dbReference type="Proteomes" id="UP000461585">
    <property type="component" value="Unassembled WGS sequence"/>
</dbReference>
<dbReference type="Pfam" id="PF13411">
    <property type="entry name" value="MerR_1"/>
    <property type="match status" value="1"/>
</dbReference>
<dbReference type="InterPro" id="IPR047057">
    <property type="entry name" value="MerR_fam"/>
</dbReference>
<feature type="domain" description="HTH merR-type" evidence="5">
    <location>
        <begin position="6"/>
        <end position="76"/>
    </location>
</feature>
<accession>A0A7X5HX68</accession>
<dbReference type="SMART" id="SM00422">
    <property type="entry name" value="HTH_MERR"/>
    <property type="match status" value="1"/>
</dbReference>
<dbReference type="GO" id="GO:0003700">
    <property type="term" value="F:DNA-binding transcription factor activity"/>
    <property type="evidence" value="ECO:0007669"/>
    <property type="project" value="InterPro"/>
</dbReference>
<gene>
    <name evidence="6" type="ORF">GXN74_11280</name>
</gene>
<dbReference type="PANTHER" id="PTHR30204">
    <property type="entry name" value="REDOX-CYCLING DRUG-SENSING TRANSCRIPTIONAL ACTIVATOR SOXR"/>
    <property type="match status" value="1"/>
</dbReference>
<dbReference type="GO" id="GO:0003677">
    <property type="term" value="F:DNA binding"/>
    <property type="evidence" value="ECO:0007669"/>
    <property type="project" value="UniProtKB-KW"/>
</dbReference>
<dbReference type="EMBL" id="JAAEEH010000034">
    <property type="protein sequence ID" value="NDL68323.1"/>
    <property type="molecule type" value="Genomic_DNA"/>
</dbReference>
<dbReference type="CDD" id="cd01107">
    <property type="entry name" value="HTH_BmrR"/>
    <property type="match status" value="1"/>
</dbReference>
<sequence length="281" mass="32035">MENTITYSIGQVAALTGVSDQTLRYYDRIGLLKPEIIDPANGYRHYSPVQLKTLNVIARLKELGLSLRQIKEALDEQDVRAVFDLLHAQEAVVDQEIDDLFVRRELIERTIENLEIELTYSGNYEVTPKICPLRRFLALRDLHQGEIGYLEVSINELLRKTRRLGFSIESNPILIFADTPEGIRIRHVAVEVLGNLKEFIPSDTRQGDAGLFVMEVPAGTYLSCYQRGNMQDIRTALDKIRVWAQGGGLVLEGDPMEVLLVDYSLVSERQHLLTEVQWRVK</sequence>
<organism evidence="6 7">
    <name type="scientific">Anaerotalea alkaliphila</name>
    <dbReference type="NCBI Taxonomy" id="2662126"/>
    <lineage>
        <taxon>Bacteria</taxon>
        <taxon>Bacillati</taxon>
        <taxon>Bacillota</taxon>
        <taxon>Clostridia</taxon>
        <taxon>Eubacteriales</taxon>
        <taxon>Anaerotalea</taxon>
    </lineage>
</organism>
<keyword evidence="1" id="KW-0678">Repressor</keyword>
<keyword evidence="7" id="KW-1185">Reference proteome</keyword>